<feature type="compositionally biased region" description="Polar residues" evidence="1">
    <location>
        <begin position="281"/>
        <end position="292"/>
    </location>
</feature>
<feature type="compositionally biased region" description="Polar residues" evidence="1">
    <location>
        <begin position="1060"/>
        <end position="1069"/>
    </location>
</feature>
<accession>A0AAN9LRN1</accession>
<feature type="region of interest" description="Disordered" evidence="1">
    <location>
        <begin position="123"/>
        <end position="143"/>
    </location>
</feature>
<evidence type="ECO:0000313" key="3">
    <source>
        <dbReference type="Proteomes" id="UP001374584"/>
    </source>
</evidence>
<proteinExistence type="predicted"/>
<name>A0AAN9LRN1_PHACN</name>
<evidence type="ECO:0000256" key="1">
    <source>
        <dbReference type="SAM" id="MobiDB-lite"/>
    </source>
</evidence>
<feature type="compositionally biased region" description="Low complexity" evidence="1">
    <location>
        <begin position="408"/>
        <end position="417"/>
    </location>
</feature>
<dbReference type="Proteomes" id="UP001374584">
    <property type="component" value="Unassembled WGS sequence"/>
</dbReference>
<feature type="compositionally biased region" description="Polar residues" evidence="1">
    <location>
        <begin position="236"/>
        <end position="245"/>
    </location>
</feature>
<feature type="compositionally biased region" description="Polar residues" evidence="1">
    <location>
        <begin position="134"/>
        <end position="143"/>
    </location>
</feature>
<feature type="compositionally biased region" description="Basic and acidic residues" evidence="1">
    <location>
        <begin position="1045"/>
        <end position="1058"/>
    </location>
</feature>
<feature type="region of interest" description="Disordered" evidence="1">
    <location>
        <begin position="378"/>
        <end position="423"/>
    </location>
</feature>
<keyword evidence="3" id="KW-1185">Reference proteome</keyword>
<dbReference type="EMBL" id="JAYMYR010000009">
    <property type="protein sequence ID" value="KAK7341010.1"/>
    <property type="molecule type" value="Genomic_DNA"/>
</dbReference>
<feature type="region of interest" description="Disordered" evidence="1">
    <location>
        <begin position="214"/>
        <end position="254"/>
    </location>
</feature>
<feature type="compositionally biased region" description="Polar residues" evidence="1">
    <location>
        <begin position="933"/>
        <end position="954"/>
    </location>
</feature>
<feature type="compositionally biased region" description="Polar residues" evidence="1">
    <location>
        <begin position="503"/>
        <end position="529"/>
    </location>
</feature>
<sequence length="1175" mass="130660">MSLDPTCIIYDSLGPLSIRQNQAVFKCLKLRACEHHHQYHYHGFGKLSMGNEMGNNNTSAIKEEDNLSEAQKKGFQDDTNETSIANDVVTKASIDITNEPGKGTWQDEGYAEDVKGKAQTITTGEANDEDSQEKTTGFASNDTTRVLENDSTKGDTHASDVNMQNQTPPAGEAEVVQEKAAAALVSEEATTELGKVTLQEDSHEDYMKENMQMVPSDEAEDVQEEEAKAFQEEVTGLNSNNTKSWPKNDVLGEDTCKNDMNMENIIHPTAEVEDVQEKATGITSHCSRSSLENDLLEGDDPEDDTNVNHEKHKTVEEKFDQLHIETRLDFDDETSEFDDKTQEDRQEAIVVNPTANGIDVQEKNIISASDAALKLTNSFEGSGDETTELRQPENSPSDGSVEAGGGKSESLSSFSLESTEEYEQQETCLREHLIETCNHHLNNEPSIQQGDEITEVRHPDNRSVVTEGGNLESLSSSSLEDTEEYVKLEETCVREQMLVTDNHGLNNDPSIQQGDEVTEVSQHDSSNVGSVEAEGRNSESLSSFSLEGTEEYEKQEESCLREEILLTYNHHLDNEPPILQAYEEETTVLTMSAVNMSNNIEIQESSVHYNHHEPDKFLPEQSFLGTDSLLEDNLLDTNSHSELIKDDGLAKEMESHEKLCTDKSGGKDGNELGSSLIDTSGTTSDSLSIDSTTNGNSLTKVICTTEDSLTSPLEFDNEENCKAPHGKSILSRSGSMENSHYYRPDQCMKDSLKEYNMVYTCDVSIESNGECNEERKMSLDSNVSRLVTNDKVEEPKVTDNGVQFDAYINNSNKASEESGATSEEKHFVVPEAKRISLIEGLTLVDCRHEEGKSYENKIEETNEKPEASHVMAYTFEGTEMSEQCNRDLVTINQEESFPLQNNSSLLQFYDDQQDNVKQDKSFTATSIPNLDWKQTNKTKNSGHTIDNPDSSELTVPSLDLDDDEAFEKEGKEDPQHAEAASYAGAELTISTATVSIIEPCSNKSILENGGYETRESVTRLSTESNPDNPNTSCQMQKSPSFNLNLRKEARPEESDKTPLLHQNKSANESFSKQTSLNLINSMPHGQYEQCMLHSKEMPVEEKIVTMERSYSKKSKAPFIGLLKEEEEAHLLGMAQIQDNHVGTKNTVSSTSHKREEKRKPRSSFFSSCMCCATVP</sequence>
<feature type="region of interest" description="Disordered" evidence="1">
    <location>
        <begin position="933"/>
        <end position="955"/>
    </location>
</feature>
<feature type="region of interest" description="Disordered" evidence="1">
    <location>
        <begin position="660"/>
        <end position="692"/>
    </location>
</feature>
<feature type="compositionally biased region" description="Low complexity" evidence="1">
    <location>
        <begin position="672"/>
        <end position="692"/>
    </location>
</feature>
<dbReference type="AlphaFoldDB" id="A0AAN9LRN1"/>
<feature type="compositionally biased region" description="Basic and acidic residues" evidence="1">
    <location>
        <begin position="660"/>
        <end position="670"/>
    </location>
</feature>
<protein>
    <submittedName>
        <fullName evidence="2">Uncharacterized protein</fullName>
    </submittedName>
</protein>
<feature type="compositionally biased region" description="Polar residues" evidence="1">
    <location>
        <begin position="1018"/>
        <end position="1043"/>
    </location>
</feature>
<feature type="compositionally biased region" description="Polar residues" evidence="1">
    <location>
        <begin position="1139"/>
        <end position="1150"/>
    </location>
</feature>
<feature type="region of interest" description="Disordered" evidence="1">
    <location>
        <begin position="1014"/>
        <end position="1069"/>
    </location>
</feature>
<feature type="region of interest" description="Disordered" evidence="1">
    <location>
        <begin position="275"/>
        <end position="309"/>
    </location>
</feature>
<gene>
    <name evidence="2" type="ORF">VNO80_23934</name>
</gene>
<feature type="region of interest" description="Disordered" evidence="1">
    <location>
        <begin position="502"/>
        <end position="549"/>
    </location>
</feature>
<comment type="caution">
    <text evidence="2">The sequence shown here is derived from an EMBL/GenBank/DDBJ whole genome shotgun (WGS) entry which is preliminary data.</text>
</comment>
<feature type="region of interest" description="Disordered" evidence="1">
    <location>
        <begin position="463"/>
        <end position="482"/>
    </location>
</feature>
<evidence type="ECO:0000313" key="2">
    <source>
        <dbReference type="EMBL" id="KAK7341010.1"/>
    </source>
</evidence>
<feature type="compositionally biased region" description="Acidic residues" evidence="1">
    <location>
        <begin position="294"/>
        <end position="305"/>
    </location>
</feature>
<reference evidence="2 3" key="1">
    <citation type="submission" date="2024-01" db="EMBL/GenBank/DDBJ databases">
        <title>The genomes of 5 underutilized Papilionoideae crops provide insights into root nodulation and disease resistanc.</title>
        <authorList>
            <person name="Jiang F."/>
        </authorList>
    </citation>
    <scope>NUCLEOTIDE SEQUENCE [LARGE SCALE GENOMIC DNA]</scope>
    <source>
        <strain evidence="2">JINMINGXINNONG_FW02</strain>
        <tissue evidence="2">Leaves</tissue>
    </source>
</reference>
<feature type="region of interest" description="Disordered" evidence="1">
    <location>
        <begin position="1139"/>
        <end position="1159"/>
    </location>
</feature>
<organism evidence="2 3">
    <name type="scientific">Phaseolus coccineus</name>
    <name type="common">Scarlet runner bean</name>
    <name type="synonym">Phaseolus multiflorus</name>
    <dbReference type="NCBI Taxonomy" id="3886"/>
    <lineage>
        <taxon>Eukaryota</taxon>
        <taxon>Viridiplantae</taxon>
        <taxon>Streptophyta</taxon>
        <taxon>Embryophyta</taxon>
        <taxon>Tracheophyta</taxon>
        <taxon>Spermatophyta</taxon>
        <taxon>Magnoliopsida</taxon>
        <taxon>eudicotyledons</taxon>
        <taxon>Gunneridae</taxon>
        <taxon>Pentapetalae</taxon>
        <taxon>rosids</taxon>
        <taxon>fabids</taxon>
        <taxon>Fabales</taxon>
        <taxon>Fabaceae</taxon>
        <taxon>Papilionoideae</taxon>
        <taxon>50 kb inversion clade</taxon>
        <taxon>NPAAA clade</taxon>
        <taxon>indigoferoid/millettioid clade</taxon>
        <taxon>Phaseoleae</taxon>
        <taxon>Phaseolus</taxon>
    </lineage>
</organism>